<keyword evidence="3 4" id="KW-0472">Membrane</keyword>
<dbReference type="InterPro" id="IPR050327">
    <property type="entry name" value="Proton-linked_MCT"/>
</dbReference>
<name>A0A1I7NV99_9HYPH</name>
<sequence>MTDLAAPAPVSGKSWFITGLGVAQIASWGSLYYSFPLIATAMETDLGWDKTLIYGSATLGALLSAMLAIPIGQAIDRGQGRLVMAGASVLAGLLLVLWALTDNIVLFYIGSAGVGALQAATLYEPAFAVVARRAGPLHARNGITALTLWGGFASTVFVPVVQILLDQFGWRGALEVLAAVNILLCATVYFSVIDPSQDAPRPAPTAEKASRSHLSDAMKNPVFWWLAISFTAYTASFSALLLHFYPMMLERGFSEYAVVAAMTIIGPAQVAGRIFIMAFGKQASGRRIGSIVVIGFPVAMAMFAWAPAEILIVGAAAMVYGASNGIMTIVRGIAIPEMVSRESYGAINGALVVPMTVSRALAPLGAAALWSATGNYAGTMTCVVALSVLMVIAFWLAAATSSKLRPN</sequence>
<reference evidence="5 6" key="1">
    <citation type="submission" date="2016-10" db="EMBL/GenBank/DDBJ databases">
        <authorList>
            <person name="de Groot N.N."/>
        </authorList>
    </citation>
    <scope>NUCLEOTIDE SEQUENCE [LARGE SCALE GENOMIC DNA]</scope>
    <source>
        <strain evidence="5 6">IPL20</strain>
    </source>
</reference>
<dbReference type="Proteomes" id="UP000199074">
    <property type="component" value="Unassembled WGS sequence"/>
</dbReference>
<organism evidence="5 6">
    <name type="scientific">Devosia crocina</name>
    <dbReference type="NCBI Taxonomy" id="429728"/>
    <lineage>
        <taxon>Bacteria</taxon>
        <taxon>Pseudomonadati</taxon>
        <taxon>Pseudomonadota</taxon>
        <taxon>Alphaproteobacteria</taxon>
        <taxon>Hyphomicrobiales</taxon>
        <taxon>Devosiaceae</taxon>
        <taxon>Devosia</taxon>
    </lineage>
</organism>
<dbReference type="STRING" id="429728.SAMN05216456_3513"/>
<dbReference type="EMBL" id="FPCK01000004">
    <property type="protein sequence ID" value="SFV38591.1"/>
    <property type="molecule type" value="Genomic_DNA"/>
</dbReference>
<dbReference type="PANTHER" id="PTHR11360">
    <property type="entry name" value="MONOCARBOXYLATE TRANSPORTER"/>
    <property type="match status" value="1"/>
</dbReference>
<dbReference type="AlphaFoldDB" id="A0A1I7NV99"/>
<keyword evidence="2 4" id="KW-1133">Transmembrane helix</keyword>
<protein>
    <submittedName>
        <fullName evidence="5">Predicted arabinose efflux permease, MFS family</fullName>
    </submittedName>
</protein>
<evidence type="ECO:0000313" key="5">
    <source>
        <dbReference type="EMBL" id="SFV38591.1"/>
    </source>
</evidence>
<proteinExistence type="predicted"/>
<dbReference type="Gene3D" id="1.20.1250.20">
    <property type="entry name" value="MFS general substrate transporter like domains"/>
    <property type="match status" value="1"/>
</dbReference>
<feature type="transmembrane region" description="Helical" evidence="4">
    <location>
        <begin position="82"/>
        <end position="100"/>
    </location>
</feature>
<evidence type="ECO:0000313" key="6">
    <source>
        <dbReference type="Proteomes" id="UP000199074"/>
    </source>
</evidence>
<dbReference type="SUPFAM" id="SSF103473">
    <property type="entry name" value="MFS general substrate transporter"/>
    <property type="match status" value="1"/>
</dbReference>
<dbReference type="InterPro" id="IPR011701">
    <property type="entry name" value="MFS"/>
</dbReference>
<evidence type="ECO:0000256" key="1">
    <source>
        <dbReference type="ARBA" id="ARBA00022692"/>
    </source>
</evidence>
<feature type="transmembrane region" description="Helical" evidence="4">
    <location>
        <begin position="12"/>
        <end position="33"/>
    </location>
</feature>
<feature type="transmembrane region" description="Helical" evidence="4">
    <location>
        <begin position="143"/>
        <end position="164"/>
    </location>
</feature>
<gene>
    <name evidence="5" type="ORF">SAMN05216456_3513</name>
</gene>
<evidence type="ECO:0000256" key="4">
    <source>
        <dbReference type="SAM" id="Phobius"/>
    </source>
</evidence>
<feature type="transmembrane region" description="Helical" evidence="4">
    <location>
        <begin position="170"/>
        <end position="192"/>
    </location>
</feature>
<feature type="transmembrane region" description="Helical" evidence="4">
    <location>
        <begin position="256"/>
        <end position="276"/>
    </location>
</feature>
<keyword evidence="6" id="KW-1185">Reference proteome</keyword>
<feature type="transmembrane region" description="Helical" evidence="4">
    <location>
        <begin position="53"/>
        <end position="75"/>
    </location>
</feature>
<dbReference type="RefSeq" id="WP_092426851.1">
    <property type="nucleotide sequence ID" value="NZ_FPCK01000004.1"/>
</dbReference>
<evidence type="ECO:0000256" key="2">
    <source>
        <dbReference type="ARBA" id="ARBA00022989"/>
    </source>
</evidence>
<dbReference type="InterPro" id="IPR036259">
    <property type="entry name" value="MFS_trans_sf"/>
</dbReference>
<feature type="transmembrane region" description="Helical" evidence="4">
    <location>
        <begin position="312"/>
        <end position="334"/>
    </location>
</feature>
<keyword evidence="1 4" id="KW-0812">Transmembrane</keyword>
<dbReference type="OrthoDB" id="7200137at2"/>
<feature type="transmembrane region" description="Helical" evidence="4">
    <location>
        <begin position="346"/>
        <end position="370"/>
    </location>
</feature>
<evidence type="ECO:0000256" key="3">
    <source>
        <dbReference type="ARBA" id="ARBA00023136"/>
    </source>
</evidence>
<dbReference type="GO" id="GO:0022857">
    <property type="term" value="F:transmembrane transporter activity"/>
    <property type="evidence" value="ECO:0007669"/>
    <property type="project" value="InterPro"/>
</dbReference>
<feature type="transmembrane region" description="Helical" evidence="4">
    <location>
        <begin position="106"/>
        <end position="131"/>
    </location>
</feature>
<dbReference type="PANTHER" id="PTHR11360:SF308">
    <property type="entry name" value="BLL3089 PROTEIN"/>
    <property type="match status" value="1"/>
</dbReference>
<accession>A0A1I7NV99</accession>
<feature type="transmembrane region" description="Helical" evidence="4">
    <location>
        <begin position="376"/>
        <end position="398"/>
    </location>
</feature>
<dbReference type="Pfam" id="PF07690">
    <property type="entry name" value="MFS_1"/>
    <property type="match status" value="1"/>
</dbReference>
<feature type="transmembrane region" description="Helical" evidence="4">
    <location>
        <begin position="222"/>
        <end position="244"/>
    </location>
</feature>